<dbReference type="Gene3D" id="2.130.10.10">
    <property type="entry name" value="YVTN repeat-like/Quinoprotein amine dehydrogenase"/>
    <property type="match status" value="1"/>
</dbReference>
<proteinExistence type="predicted"/>
<accession>A0AAD6RW19</accession>
<evidence type="ECO:0000256" key="1">
    <source>
        <dbReference type="SAM" id="Phobius"/>
    </source>
</evidence>
<protein>
    <submittedName>
        <fullName evidence="2">Uncharacterized protein</fullName>
    </submittedName>
</protein>
<keyword evidence="1" id="KW-0812">Transmembrane</keyword>
<dbReference type="Proteomes" id="UP001218188">
    <property type="component" value="Unassembled WGS sequence"/>
</dbReference>
<comment type="caution">
    <text evidence="2">The sequence shown here is derived from an EMBL/GenBank/DDBJ whole genome shotgun (WGS) entry which is preliminary data.</text>
</comment>
<keyword evidence="3" id="KW-1185">Reference proteome</keyword>
<keyword evidence="1" id="KW-1133">Transmembrane helix</keyword>
<gene>
    <name evidence="2" type="ORF">C8F04DRAFT_1284542</name>
</gene>
<dbReference type="AlphaFoldDB" id="A0AAD6RW19"/>
<reference evidence="2" key="1">
    <citation type="submission" date="2023-03" db="EMBL/GenBank/DDBJ databases">
        <title>Massive genome expansion in bonnet fungi (Mycena s.s.) driven by repeated elements and novel gene families across ecological guilds.</title>
        <authorList>
            <consortium name="Lawrence Berkeley National Laboratory"/>
            <person name="Harder C.B."/>
            <person name="Miyauchi S."/>
            <person name="Viragh M."/>
            <person name="Kuo A."/>
            <person name="Thoen E."/>
            <person name="Andreopoulos B."/>
            <person name="Lu D."/>
            <person name="Skrede I."/>
            <person name="Drula E."/>
            <person name="Henrissat B."/>
            <person name="Morin E."/>
            <person name="Kohler A."/>
            <person name="Barry K."/>
            <person name="LaButti K."/>
            <person name="Morin E."/>
            <person name="Salamov A."/>
            <person name="Lipzen A."/>
            <person name="Mereny Z."/>
            <person name="Hegedus B."/>
            <person name="Baldrian P."/>
            <person name="Stursova M."/>
            <person name="Weitz H."/>
            <person name="Taylor A."/>
            <person name="Grigoriev I.V."/>
            <person name="Nagy L.G."/>
            <person name="Martin F."/>
            <person name="Kauserud H."/>
        </authorList>
    </citation>
    <scope>NUCLEOTIDE SEQUENCE</scope>
    <source>
        <strain evidence="2">CBHHK200</strain>
    </source>
</reference>
<dbReference type="EMBL" id="JARJCM010000819">
    <property type="protein sequence ID" value="KAJ7015858.1"/>
    <property type="molecule type" value="Genomic_DNA"/>
</dbReference>
<sequence length="374" mass="41424">MSPLRSWYHAEHFLLAPEDISMVSLSPSAGLVALSRGSRVSLHPIPKSPATAQENLDPDVDEEVSPVYTQDGGSDVTALVWLTEDTFVAGYADGTVTLTNINTRVKATSVGVRASTERIVAFLSDPSGQILVVLTLSDLQLWEVSPTLIPTCKHQTSGFTDPQYLCWSSRAFKSIYVVGAYAMVTWNPQDPDFSDSKVIHLERDYKLKCVSWDGRYRLHGIQRSDHCHLTYTDQQTGKQTFFKFLTPHLEDRDFVASFVHGDTLLLLASSHGIVLWDPSQNQRTLQEFHYATAHNGQNPPKLKAISVASRLQPDGIVHTLIIVRGPEAIVWQAMSDYPSSIFSMATRLLTLVLALTALVLSMGIGLHLKSTNMF</sequence>
<organism evidence="2 3">
    <name type="scientific">Mycena alexandri</name>
    <dbReference type="NCBI Taxonomy" id="1745969"/>
    <lineage>
        <taxon>Eukaryota</taxon>
        <taxon>Fungi</taxon>
        <taxon>Dikarya</taxon>
        <taxon>Basidiomycota</taxon>
        <taxon>Agaricomycotina</taxon>
        <taxon>Agaricomycetes</taxon>
        <taxon>Agaricomycetidae</taxon>
        <taxon>Agaricales</taxon>
        <taxon>Marasmiineae</taxon>
        <taxon>Mycenaceae</taxon>
        <taxon>Mycena</taxon>
    </lineage>
</organism>
<dbReference type="SUPFAM" id="SSF50978">
    <property type="entry name" value="WD40 repeat-like"/>
    <property type="match status" value="1"/>
</dbReference>
<dbReference type="InterPro" id="IPR015943">
    <property type="entry name" value="WD40/YVTN_repeat-like_dom_sf"/>
</dbReference>
<feature type="transmembrane region" description="Helical" evidence="1">
    <location>
        <begin position="348"/>
        <end position="368"/>
    </location>
</feature>
<dbReference type="InterPro" id="IPR036322">
    <property type="entry name" value="WD40_repeat_dom_sf"/>
</dbReference>
<name>A0AAD6RW19_9AGAR</name>
<evidence type="ECO:0000313" key="3">
    <source>
        <dbReference type="Proteomes" id="UP001218188"/>
    </source>
</evidence>
<evidence type="ECO:0000313" key="2">
    <source>
        <dbReference type="EMBL" id="KAJ7015858.1"/>
    </source>
</evidence>
<keyword evidence="1" id="KW-0472">Membrane</keyword>